<reference evidence="4 5" key="1">
    <citation type="submission" date="2021-03" db="EMBL/GenBank/DDBJ databases">
        <title>Enterococcal diversity collection.</title>
        <authorList>
            <person name="Gilmore M.S."/>
            <person name="Schwartzman J."/>
            <person name="Van Tyne D."/>
            <person name="Martin M."/>
            <person name="Earl A.M."/>
            <person name="Manson A.L."/>
            <person name="Straub T."/>
            <person name="Salamzade R."/>
            <person name="Saavedra J."/>
            <person name="Lebreton F."/>
            <person name="Prichula J."/>
            <person name="Schaufler K."/>
            <person name="Gaca A."/>
            <person name="Sgardioli B."/>
            <person name="Wagenaar J."/>
            <person name="Strong T."/>
        </authorList>
    </citation>
    <scope>NUCLEOTIDE SEQUENCE [LARGE SCALE GENOMIC DNA]</scope>
    <source>
        <strain evidence="4 5">MJM12</strain>
    </source>
</reference>
<keyword evidence="5" id="KW-1185">Reference proteome</keyword>
<sequence>MKRQFDIGVISIMKTWFITGATGGLATAVIKQLLENGDRVAVTSRKEGAFDDLKKQYGDQLWQSSLDLSDEDDVKRTVNAAFNDLGKIDVLLNNAAYGLYGAIEEISERQMKDVFEINLFGSLRTAKAFLPHFRKQGGGQIIQISSMAGHYSTPAMGMYSASKWAVEAAFEALSQEVAPFNIRVTIVDPGGIRTNFVGGNGAFGDRLSAYDNTPTGKITDIMQNGLTGASQTEIDSYLKTIAGDPQKMATKIVSLTQTDTPPLRIVLGSDAFQKIHSSLISRIHALEENKTLSWSTDADDYTK</sequence>
<evidence type="ECO:0000256" key="2">
    <source>
        <dbReference type="ARBA" id="ARBA00023002"/>
    </source>
</evidence>
<evidence type="ECO:0000256" key="3">
    <source>
        <dbReference type="RuleBase" id="RU000363"/>
    </source>
</evidence>
<dbReference type="RefSeq" id="WP_206905019.1">
    <property type="nucleotide sequence ID" value="NZ_JAFLVT010000018.1"/>
</dbReference>
<dbReference type="InterPro" id="IPR002347">
    <property type="entry name" value="SDR_fam"/>
</dbReference>
<dbReference type="SUPFAM" id="SSF51735">
    <property type="entry name" value="NAD(P)-binding Rossmann-fold domains"/>
    <property type="match status" value="1"/>
</dbReference>
<protein>
    <submittedName>
        <fullName evidence="4">SDR family oxidoreductase</fullName>
    </submittedName>
</protein>
<dbReference type="PRINTS" id="PR00081">
    <property type="entry name" value="GDHRDH"/>
</dbReference>
<dbReference type="CDD" id="cd05374">
    <property type="entry name" value="17beta-HSD-like_SDR_c"/>
    <property type="match status" value="1"/>
</dbReference>
<evidence type="ECO:0000313" key="4">
    <source>
        <dbReference type="EMBL" id="MBO0450317.1"/>
    </source>
</evidence>
<dbReference type="NCBIfam" id="NF005065">
    <property type="entry name" value="PRK06482.1"/>
    <property type="match status" value="1"/>
</dbReference>
<dbReference type="Gene3D" id="3.40.50.720">
    <property type="entry name" value="NAD(P)-binding Rossmann-like Domain"/>
    <property type="match status" value="1"/>
</dbReference>
<dbReference type="Proteomes" id="UP000664256">
    <property type="component" value="Unassembled WGS sequence"/>
</dbReference>
<evidence type="ECO:0000256" key="1">
    <source>
        <dbReference type="ARBA" id="ARBA00006484"/>
    </source>
</evidence>
<dbReference type="PANTHER" id="PTHR43976">
    <property type="entry name" value="SHORT CHAIN DEHYDROGENASE"/>
    <property type="match status" value="1"/>
</dbReference>
<dbReference type="InterPro" id="IPR051911">
    <property type="entry name" value="SDR_oxidoreductase"/>
</dbReference>
<dbReference type="InterPro" id="IPR036291">
    <property type="entry name" value="NAD(P)-bd_dom_sf"/>
</dbReference>
<organism evidence="4 5">
    <name type="scientific">Candidatus Enterococcus myersii</name>
    <dbReference type="NCBI Taxonomy" id="2815322"/>
    <lineage>
        <taxon>Bacteria</taxon>
        <taxon>Bacillati</taxon>
        <taxon>Bacillota</taxon>
        <taxon>Bacilli</taxon>
        <taxon>Lactobacillales</taxon>
        <taxon>Enterococcaceae</taxon>
        <taxon>Enterococcus</taxon>
    </lineage>
</organism>
<comment type="caution">
    <text evidence="4">The sequence shown here is derived from an EMBL/GenBank/DDBJ whole genome shotgun (WGS) entry which is preliminary data.</text>
</comment>
<name>A0ABS3HBA9_9ENTE</name>
<dbReference type="PANTHER" id="PTHR43976:SF16">
    <property type="entry name" value="SHORT-CHAIN DEHYDROGENASE_REDUCTASE FAMILY PROTEIN"/>
    <property type="match status" value="1"/>
</dbReference>
<dbReference type="PRINTS" id="PR00080">
    <property type="entry name" value="SDRFAMILY"/>
</dbReference>
<dbReference type="EMBL" id="JAFLVT010000018">
    <property type="protein sequence ID" value="MBO0450317.1"/>
    <property type="molecule type" value="Genomic_DNA"/>
</dbReference>
<evidence type="ECO:0000313" key="5">
    <source>
        <dbReference type="Proteomes" id="UP000664256"/>
    </source>
</evidence>
<proteinExistence type="inferred from homology"/>
<accession>A0ABS3HBA9</accession>
<keyword evidence="2" id="KW-0560">Oxidoreductase</keyword>
<dbReference type="Pfam" id="PF00106">
    <property type="entry name" value="adh_short"/>
    <property type="match status" value="1"/>
</dbReference>
<comment type="similarity">
    <text evidence="1 3">Belongs to the short-chain dehydrogenases/reductases (SDR) family.</text>
</comment>
<gene>
    <name evidence="4" type="ORF">JZO76_12380</name>
</gene>